<dbReference type="EMBL" id="CAUEEQ010020814">
    <property type="protein sequence ID" value="CAJ0943179.1"/>
    <property type="molecule type" value="Genomic_DNA"/>
</dbReference>
<feature type="non-terminal residue" evidence="2">
    <location>
        <position position="135"/>
    </location>
</feature>
<accession>A0ABN9LQ54</accession>
<organism evidence="2 3">
    <name type="scientific">Ranitomeya imitator</name>
    <name type="common">mimic poison frog</name>
    <dbReference type="NCBI Taxonomy" id="111125"/>
    <lineage>
        <taxon>Eukaryota</taxon>
        <taxon>Metazoa</taxon>
        <taxon>Chordata</taxon>
        <taxon>Craniata</taxon>
        <taxon>Vertebrata</taxon>
        <taxon>Euteleostomi</taxon>
        <taxon>Amphibia</taxon>
        <taxon>Batrachia</taxon>
        <taxon>Anura</taxon>
        <taxon>Neobatrachia</taxon>
        <taxon>Hyloidea</taxon>
        <taxon>Dendrobatidae</taxon>
        <taxon>Dendrobatinae</taxon>
        <taxon>Ranitomeya</taxon>
    </lineage>
</organism>
<evidence type="ECO:0000256" key="1">
    <source>
        <dbReference type="ARBA" id="ARBA00022723"/>
    </source>
</evidence>
<dbReference type="InterPro" id="IPR050690">
    <property type="entry name" value="JHDM1_Histone_Demethylase"/>
</dbReference>
<evidence type="ECO:0000313" key="2">
    <source>
        <dbReference type="EMBL" id="CAJ0943179.1"/>
    </source>
</evidence>
<gene>
    <name evidence="2" type="ORF">RIMI_LOCUS9856028</name>
</gene>
<proteinExistence type="predicted"/>
<dbReference type="Proteomes" id="UP001176940">
    <property type="component" value="Unassembled WGS sequence"/>
</dbReference>
<reference evidence="2" key="1">
    <citation type="submission" date="2023-07" db="EMBL/GenBank/DDBJ databases">
        <authorList>
            <person name="Stuckert A."/>
        </authorList>
    </citation>
    <scope>NUCLEOTIDE SEQUENCE</scope>
</reference>
<name>A0ABN9LQ54_9NEOB</name>
<evidence type="ECO:0000313" key="3">
    <source>
        <dbReference type="Proteomes" id="UP001176940"/>
    </source>
</evidence>
<keyword evidence="3" id="KW-1185">Reference proteome</keyword>
<dbReference type="PANTHER" id="PTHR23123">
    <property type="entry name" value="PHD/F-BOX CONTAINING PROTEIN"/>
    <property type="match status" value="1"/>
</dbReference>
<comment type="caution">
    <text evidence="2">The sequence shown here is derived from an EMBL/GenBank/DDBJ whole genome shotgun (WGS) entry which is preliminary data.</text>
</comment>
<dbReference type="Gene3D" id="2.60.120.650">
    <property type="entry name" value="Cupin"/>
    <property type="match status" value="1"/>
</dbReference>
<sequence length="135" mass="15289">KIDYRGRLSSLLRARDSLSGQETCGRAIDGHLILVFTGLKKRRNWHRHDYTEADDGSKPVQAGTRTFVQQLRARSFPSADDIILRMNGSHLTQRYLEKHGFNSPIIVPQIEGLGLRLPPPTFSVMDVERYVGTKS</sequence>
<protein>
    <submittedName>
        <fullName evidence="2">Uncharacterized protein</fullName>
    </submittedName>
</protein>
<keyword evidence="1" id="KW-0479">Metal-binding</keyword>
<feature type="non-terminal residue" evidence="2">
    <location>
        <position position="1"/>
    </location>
</feature>